<dbReference type="SUPFAM" id="SSF48557">
    <property type="entry name" value="L-aspartase-like"/>
    <property type="match status" value="1"/>
</dbReference>
<dbReference type="PANTHER" id="PTHR11444">
    <property type="entry name" value="ASPARTATEAMMONIA/ARGININOSUCCINATE/ADENYLOSUCCINATE LYASE"/>
    <property type="match status" value="1"/>
</dbReference>
<dbReference type="GO" id="GO:0006106">
    <property type="term" value="P:fumarate metabolic process"/>
    <property type="evidence" value="ECO:0007669"/>
    <property type="project" value="InterPro"/>
</dbReference>
<dbReference type="GO" id="GO:0006099">
    <property type="term" value="P:tricarboxylic acid cycle"/>
    <property type="evidence" value="ECO:0007669"/>
    <property type="project" value="UniProtKB-UniRule"/>
</dbReference>
<dbReference type="Gene3D" id="1.20.200.10">
    <property type="entry name" value="Fumarase/aspartase (Central domain)"/>
    <property type="match status" value="1"/>
</dbReference>
<dbReference type="PRINTS" id="PR00145">
    <property type="entry name" value="ARGSUCLYASE"/>
</dbReference>
<dbReference type="InterPro" id="IPR005677">
    <property type="entry name" value="Fum_hydII"/>
</dbReference>
<dbReference type="PANTHER" id="PTHR11444:SF22">
    <property type="entry name" value="FUMARATE HYDRATASE CLASS II"/>
    <property type="match status" value="1"/>
</dbReference>
<feature type="active site" evidence="5">
    <location>
        <position position="327"/>
    </location>
</feature>
<gene>
    <name evidence="5 8" type="primary">fumC</name>
    <name evidence="8" type="ORF">UC8_35950</name>
</gene>
<feature type="binding site" evidence="5">
    <location>
        <position position="328"/>
    </location>
    <ligand>
        <name>substrate</name>
    </ligand>
</feature>
<feature type="binding site" evidence="5">
    <location>
        <begin position="106"/>
        <end position="108"/>
    </location>
    <ligand>
        <name>substrate</name>
    </ligand>
</feature>
<keyword evidence="4 5" id="KW-0456">Lyase</keyword>
<feature type="active site" description="Proton donor/acceptor" evidence="5">
    <location>
        <position position="197"/>
    </location>
</feature>
<evidence type="ECO:0000256" key="3">
    <source>
        <dbReference type="ARBA" id="ARBA00022532"/>
    </source>
</evidence>
<evidence type="ECO:0000259" key="6">
    <source>
        <dbReference type="Pfam" id="PF00206"/>
    </source>
</evidence>
<dbReference type="HAMAP" id="MF_00743">
    <property type="entry name" value="FumaraseC"/>
    <property type="match status" value="1"/>
</dbReference>
<feature type="binding site" evidence="5">
    <location>
        <begin position="148"/>
        <end position="150"/>
    </location>
    <ligand>
        <name>substrate</name>
    </ligand>
</feature>
<dbReference type="PRINTS" id="PR00149">
    <property type="entry name" value="FUMRATELYASE"/>
</dbReference>
<dbReference type="UniPathway" id="UPA00223">
    <property type="reaction ID" value="UER01007"/>
</dbReference>
<feature type="domain" description="Fumarate lyase N-terminal" evidence="6">
    <location>
        <begin position="12"/>
        <end position="351"/>
    </location>
</feature>
<feature type="binding site" evidence="5">
    <location>
        <position position="196"/>
    </location>
    <ligand>
        <name>substrate</name>
    </ligand>
</feature>
<comment type="similarity">
    <text evidence="1 5">Belongs to the class-II fumarase/aspartase family. Fumarase subfamily.</text>
</comment>
<dbReference type="GO" id="GO:0005737">
    <property type="term" value="C:cytoplasm"/>
    <property type="evidence" value="ECO:0007669"/>
    <property type="project" value="UniProtKB-SubCell"/>
</dbReference>
<comment type="pathway">
    <text evidence="5">Carbohydrate metabolism; tricarboxylic acid cycle; (S)-malate from fumarate: step 1/1.</text>
</comment>
<dbReference type="AlphaFoldDB" id="A0A5B9R4Z8"/>
<evidence type="ECO:0000313" key="9">
    <source>
        <dbReference type="Proteomes" id="UP000325286"/>
    </source>
</evidence>
<dbReference type="InterPro" id="IPR018951">
    <property type="entry name" value="Fumarase_C_C"/>
</dbReference>
<dbReference type="FunFam" id="1.10.40.30:FF:000002">
    <property type="entry name" value="Fumarate hydratase class II"/>
    <property type="match status" value="1"/>
</dbReference>
<dbReference type="KEGG" id="rul:UC8_35950"/>
<comment type="function">
    <text evidence="5">Involved in the TCA cycle. Catalyzes the stereospecific interconversion of fumarate to L-malate.</text>
</comment>
<evidence type="ECO:0000313" key="8">
    <source>
        <dbReference type="EMBL" id="QEG41571.1"/>
    </source>
</evidence>
<dbReference type="InterPro" id="IPR022761">
    <property type="entry name" value="Fumarate_lyase_N"/>
</dbReference>
<keyword evidence="3 5" id="KW-0816">Tricarboxylic acid cycle</keyword>
<sequence>MTQFRTEHDSMGDVQVPADAYYGAQTQRAVENFPISGWRLPAAMISAMGLVKLACATANRDLGKLTGSGKNPLDDRSVDCLLQAAREVAEGGLADQFPIDVFQTGSGTSSNMNVNEVISNRAIEIAGGDRMETTKSIHPNDHVNMGQSTNDTFPTAIHVAVAQQIHTQLIPALQKLHNSLAAKASEWDKLIKIGRTHLMDATPLRLGQEFGGFARQIELSIQRAQRAADAVLELPVGGTAVGSGINTHPEFGRRVAEVLAEETGLAFVEAENHFEANAQRDALVESHGALKCVAQTLFNVANNIRWLGSGPRCGFYEVQLPSRQPGSSIMPGKVNPVMCESLMQLAARVVGNDGCITMSGAAGGNFQLNIMMPVMAQTTLESIQLLASGADAFVEFCVAEMTANADVCEAAVEQSLSMCTSLNPLIGYEQAAKLAKEAFSTGKTIRELCLEKGVLDEQALREALDPWSMTEPQA</sequence>
<comment type="subunit">
    <text evidence="5">Homotetramer.</text>
</comment>
<evidence type="ECO:0000256" key="4">
    <source>
        <dbReference type="ARBA" id="ARBA00023239"/>
    </source>
</evidence>
<evidence type="ECO:0000256" key="2">
    <source>
        <dbReference type="ARBA" id="ARBA00022490"/>
    </source>
</evidence>
<dbReference type="CDD" id="cd01362">
    <property type="entry name" value="Fumarase_classII"/>
    <property type="match status" value="1"/>
</dbReference>
<dbReference type="InterPro" id="IPR008948">
    <property type="entry name" value="L-Aspartase-like"/>
</dbReference>
<reference evidence="8 9" key="1">
    <citation type="submission" date="2019-08" db="EMBL/GenBank/DDBJ databases">
        <title>Deep-cultivation of Planctomycetes and their phenomic and genomic characterization uncovers novel biology.</title>
        <authorList>
            <person name="Wiegand S."/>
            <person name="Jogler M."/>
            <person name="Boedeker C."/>
            <person name="Pinto D."/>
            <person name="Vollmers J."/>
            <person name="Rivas-Marin E."/>
            <person name="Kohn T."/>
            <person name="Peeters S.H."/>
            <person name="Heuer A."/>
            <person name="Rast P."/>
            <person name="Oberbeckmann S."/>
            <person name="Bunk B."/>
            <person name="Jeske O."/>
            <person name="Meyerdierks A."/>
            <person name="Storesund J.E."/>
            <person name="Kallscheuer N."/>
            <person name="Luecker S."/>
            <person name="Lage O.M."/>
            <person name="Pohl T."/>
            <person name="Merkel B.J."/>
            <person name="Hornburger P."/>
            <person name="Mueller R.-W."/>
            <person name="Bruemmer F."/>
            <person name="Labrenz M."/>
            <person name="Spormann A.M."/>
            <person name="Op den Camp H."/>
            <person name="Overmann J."/>
            <person name="Amann R."/>
            <person name="Jetten M.S.M."/>
            <person name="Mascher T."/>
            <person name="Medema M.H."/>
            <person name="Devos D.P."/>
            <person name="Kaster A.-K."/>
            <person name="Ovreas L."/>
            <person name="Rohde M."/>
            <person name="Galperin M.Y."/>
            <person name="Jogler C."/>
        </authorList>
    </citation>
    <scope>NUCLEOTIDE SEQUENCE [LARGE SCALE GENOMIC DNA]</scope>
    <source>
        <strain evidence="8 9">UC8</strain>
    </source>
</reference>
<dbReference type="OrthoDB" id="9802809at2"/>
<evidence type="ECO:0000256" key="5">
    <source>
        <dbReference type="HAMAP-Rule" id="MF_00743"/>
    </source>
</evidence>
<dbReference type="Gene3D" id="1.10.40.30">
    <property type="entry name" value="Fumarase/aspartase (C-terminal domain)"/>
    <property type="match status" value="1"/>
</dbReference>
<dbReference type="InterPro" id="IPR000362">
    <property type="entry name" value="Fumarate_lyase_fam"/>
</dbReference>
<dbReference type="EC" id="4.2.1.2" evidence="5"/>
<feature type="binding site" description="in site B" evidence="5">
    <location>
        <begin position="138"/>
        <end position="141"/>
    </location>
    <ligand>
        <name>substrate</name>
    </ligand>
</feature>
<feature type="site" description="Important for catalytic activity" evidence="5">
    <location>
        <position position="340"/>
    </location>
</feature>
<comment type="catalytic activity">
    <reaction evidence="5">
        <text>(S)-malate = fumarate + H2O</text>
        <dbReference type="Rhea" id="RHEA:12460"/>
        <dbReference type="ChEBI" id="CHEBI:15377"/>
        <dbReference type="ChEBI" id="CHEBI:15589"/>
        <dbReference type="ChEBI" id="CHEBI:29806"/>
        <dbReference type="EC" id="4.2.1.2"/>
    </reaction>
</comment>
<protein>
    <recommendedName>
        <fullName evidence="5">Fumarate hydratase class II</fullName>
        <shortName evidence="5">Fumarase C</shortName>
        <ecNumber evidence="5">4.2.1.2</ecNumber>
    </recommendedName>
    <alternativeName>
        <fullName evidence="5">Aerobic fumarase</fullName>
    </alternativeName>
    <alternativeName>
        <fullName evidence="5">Iron-independent fumarase</fullName>
    </alternativeName>
</protein>
<dbReference type="RefSeq" id="WP_068135196.1">
    <property type="nucleotide sequence ID" value="NZ_CP042914.1"/>
</dbReference>
<dbReference type="PROSITE" id="PS00163">
    <property type="entry name" value="FUMARATE_LYASES"/>
    <property type="match status" value="1"/>
</dbReference>
<keyword evidence="9" id="KW-1185">Reference proteome</keyword>
<comment type="subcellular location">
    <subcellularLocation>
        <location evidence="5">Cytoplasm</location>
    </subcellularLocation>
</comment>
<dbReference type="GO" id="GO:0004333">
    <property type="term" value="F:fumarate hydratase activity"/>
    <property type="evidence" value="ECO:0007669"/>
    <property type="project" value="UniProtKB-UniRule"/>
</dbReference>
<organism evidence="8 9">
    <name type="scientific">Roseimaritima ulvae</name>
    <dbReference type="NCBI Taxonomy" id="980254"/>
    <lineage>
        <taxon>Bacteria</taxon>
        <taxon>Pseudomonadati</taxon>
        <taxon>Planctomycetota</taxon>
        <taxon>Planctomycetia</taxon>
        <taxon>Pirellulales</taxon>
        <taxon>Pirellulaceae</taxon>
        <taxon>Roseimaritima</taxon>
    </lineage>
</organism>
<dbReference type="InterPro" id="IPR020557">
    <property type="entry name" value="Fumarate_lyase_CS"/>
</dbReference>
<proteinExistence type="inferred from homology"/>
<dbReference type="Gene3D" id="1.10.275.10">
    <property type="entry name" value="Fumarase/aspartase (N-terminal domain)"/>
    <property type="match status" value="1"/>
</dbReference>
<dbReference type="FunFam" id="1.20.200.10:FF:000001">
    <property type="entry name" value="Fumarate hydratase, mitochondrial"/>
    <property type="match status" value="1"/>
</dbReference>
<dbReference type="Pfam" id="PF00206">
    <property type="entry name" value="Lyase_1"/>
    <property type="match status" value="1"/>
</dbReference>
<dbReference type="NCBIfam" id="NF008909">
    <property type="entry name" value="PRK12273.1"/>
    <property type="match status" value="1"/>
</dbReference>
<comment type="miscellaneous">
    <text evidence="5">There are 2 substrate-binding sites: the catalytic A site, and the non-catalytic B site that may play a role in the transfer of substrate or product between the active site and the solvent. Alternatively, the B site may bind allosteric effectors.</text>
</comment>
<dbReference type="Pfam" id="PF10415">
    <property type="entry name" value="FumaraseC_C"/>
    <property type="match status" value="1"/>
</dbReference>
<accession>A0A5B9R4Z8</accession>
<dbReference type="EMBL" id="CP042914">
    <property type="protein sequence ID" value="QEG41571.1"/>
    <property type="molecule type" value="Genomic_DNA"/>
</dbReference>
<dbReference type="InterPro" id="IPR024083">
    <property type="entry name" value="Fumarase/histidase_N"/>
</dbReference>
<keyword evidence="2 5" id="KW-0963">Cytoplasm</keyword>
<evidence type="ECO:0000256" key="1">
    <source>
        <dbReference type="ARBA" id="ARBA00009084"/>
    </source>
</evidence>
<feature type="domain" description="Fumarase C C-terminal" evidence="7">
    <location>
        <begin position="419"/>
        <end position="471"/>
    </location>
</feature>
<name>A0A5B9R4Z8_9BACT</name>
<feature type="binding site" evidence="5">
    <location>
        <begin position="333"/>
        <end position="335"/>
    </location>
    <ligand>
        <name>substrate</name>
    </ligand>
</feature>
<dbReference type="Proteomes" id="UP000325286">
    <property type="component" value="Chromosome"/>
</dbReference>
<dbReference type="FunFam" id="1.10.275.10:FF:000001">
    <property type="entry name" value="Fumarate hydratase, mitochondrial"/>
    <property type="match status" value="1"/>
</dbReference>
<evidence type="ECO:0000259" key="7">
    <source>
        <dbReference type="Pfam" id="PF10415"/>
    </source>
</evidence>